<dbReference type="Proteomes" id="UP000030905">
    <property type="component" value="Chromosome"/>
</dbReference>
<sequence length="234" mass="27858">MKKNMKIFINIILIIIILICAFKIGYKYLEYYRDGKNYSKVQILKPNIQQNVKEDSNEEKLKQINSDYKFWINIPSSDINYPVVQGKDNKFYLHNNFYREKSASGTVFIDYKNNINSDKNIIIYGHNMKNGTMFNKINDFKKQENFNNGTIKITKDNKDYNYEIFSVFVEDGDYTGLRTNFNSNEDYKKYIDYLKEKSMYNKDIKGNNYNNIITLYTCSYEFKDARTIVCAMLK</sequence>
<feature type="active site" description="Proton donor/acceptor" evidence="2">
    <location>
        <position position="126"/>
    </location>
</feature>
<dbReference type="InterPro" id="IPR009835">
    <property type="entry name" value="SrtB"/>
</dbReference>
<feature type="transmembrane region" description="Helical" evidence="3">
    <location>
        <begin position="7"/>
        <end position="26"/>
    </location>
</feature>
<accession>A0A0H3J538</accession>
<dbReference type="SUPFAM" id="SSF63817">
    <property type="entry name" value="Sortase"/>
    <property type="match status" value="1"/>
</dbReference>
<dbReference type="CDD" id="cd05826">
    <property type="entry name" value="Sortase_B"/>
    <property type="match status" value="1"/>
</dbReference>
<reference evidence="4 7" key="1">
    <citation type="journal article" date="2015" name="Genome Announc.">
        <title>Complete Genome Sequence of the Nitrogen-Fixing and Solvent-Producing Clostridium pasteurianum DSM 525.</title>
        <authorList>
            <person name="Poehlein A."/>
            <person name="Grosse-Honebrink A."/>
            <person name="Zhang Y."/>
            <person name="Minton N.P."/>
            <person name="Daniel R."/>
        </authorList>
    </citation>
    <scope>NUCLEOTIDE SEQUENCE [LARGE SCALE GENOMIC DNA]</scope>
    <source>
        <strain evidence="4">DSM 525</strain>
        <strain evidence="7">DSM 525 / ATCC 6013</strain>
    </source>
</reference>
<protein>
    <submittedName>
        <fullName evidence="4">Sortase B</fullName>
    </submittedName>
    <submittedName>
        <fullName evidence="5">Sortase, SrtB family</fullName>
    </submittedName>
</protein>
<dbReference type="EMBL" id="CP009268">
    <property type="protein sequence ID" value="AJA52175.1"/>
    <property type="molecule type" value="Genomic_DNA"/>
</dbReference>
<dbReference type="PATRIC" id="fig|1262449.3.peg.879"/>
<evidence type="ECO:0000313" key="6">
    <source>
        <dbReference type="Proteomes" id="UP000028042"/>
    </source>
</evidence>
<dbReference type="KEGG" id="cpae:CPAST_c21170"/>
<keyword evidence="1" id="KW-0378">Hydrolase</keyword>
<dbReference type="InterPro" id="IPR023365">
    <property type="entry name" value="Sortase_dom-sf"/>
</dbReference>
<dbReference type="Proteomes" id="UP000028042">
    <property type="component" value="Unassembled WGS sequence"/>
</dbReference>
<gene>
    <name evidence="4" type="ORF">CLPA_c21170</name>
    <name evidence="5" type="ORF">CP6013_01062</name>
</gene>
<proteinExistence type="predicted"/>
<evidence type="ECO:0000256" key="2">
    <source>
        <dbReference type="PIRSR" id="PIRSR605754-1"/>
    </source>
</evidence>
<evidence type="ECO:0000313" key="7">
    <source>
        <dbReference type="Proteomes" id="UP000030905"/>
    </source>
</evidence>
<dbReference type="GO" id="GO:0016787">
    <property type="term" value="F:hydrolase activity"/>
    <property type="evidence" value="ECO:0007669"/>
    <property type="project" value="UniProtKB-KW"/>
</dbReference>
<dbReference type="NCBIfam" id="TIGR03064">
    <property type="entry name" value="sortase_srtB"/>
    <property type="match status" value="1"/>
</dbReference>
<dbReference type="EMBL" id="JPGY02000001">
    <property type="protein sequence ID" value="KRU11815.1"/>
    <property type="molecule type" value="Genomic_DNA"/>
</dbReference>
<dbReference type="AlphaFoldDB" id="A0A0H3J538"/>
<dbReference type="eggNOG" id="COG4509">
    <property type="taxonomic scope" value="Bacteria"/>
</dbReference>
<dbReference type="RefSeq" id="WP_003442064.1">
    <property type="nucleotide sequence ID" value="NZ_ANZB01000002.1"/>
</dbReference>
<evidence type="ECO:0000313" key="4">
    <source>
        <dbReference type="EMBL" id="AJA52175.1"/>
    </source>
</evidence>
<dbReference type="KEGG" id="cpat:CLPA_c21170"/>
<dbReference type="Pfam" id="PF04203">
    <property type="entry name" value="Sortase"/>
    <property type="match status" value="1"/>
</dbReference>
<dbReference type="GeneID" id="93074266"/>
<feature type="active site" description="Acyl-thioester intermediate" evidence="2">
    <location>
        <position position="218"/>
    </location>
</feature>
<reference evidence="5" key="2">
    <citation type="submission" date="2015-10" db="EMBL/GenBank/DDBJ databases">
        <title>Improved Draft Genome Sequence of Clostridium pasteurianum Strain ATCC 6013 (DSM 525) Using a Hybrid Next-Generation Sequencing Approach.</title>
        <authorList>
            <person name="Pyne M.E."/>
            <person name="Utturkar S.M."/>
            <person name="Brown S.D."/>
            <person name="Moo-Young M."/>
            <person name="Chung D.A."/>
            <person name="Chou P.C."/>
        </authorList>
    </citation>
    <scope>NUCLEOTIDE SEQUENCE</scope>
    <source>
        <strain evidence="5">ATCC 6013</strain>
    </source>
</reference>
<evidence type="ECO:0000256" key="3">
    <source>
        <dbReference type="SAM" id="Phobius"/>
    </source>
</evidence>
<evidence type="ECO:0000313" key="5">
    <source>
        <dbReference type="EMBL" id="KRU11815.1"/>
    </source>
</evidence>
<name>A0A0H3J538_CLOPA</name>
<keyword evidence="7" id="KW-1185">Reference proteome</keyword>
<dbReference type="Gene3D" id="2.40.260.10">
    <property type="entry name" value="Sortase"/>
    <property type="match status" value="1"/>
</dbReference>
<dbReference type="InterPro" id="IPR005754">
    <property type="entry name" value="Sortase"/>
</dbReference>
<organism evidence="4 7">
    <name type="scientific">Clostridium pasteurianum DSM 525 = ATCC 6013</name>
    <dbReference type="NCBI Taxonomy" id="1262449"/>
    <lineage>
        <taxon>Bacteria</taxon>
        <taxon>Bacillati</taxon>
        <taxon>Bacillota</taxon>
        <taxon>Clostridia</taxon>
        <taxon>Eubacteriales</taxon>
        <taxon>Clostridiaceae</taxon>
        <taxon>Clostridium</taxon>
    </lineage>
</organism>
<evidence type="ECO:0000256" key="1">
    <source>
        <dbReference type="ARBA" id="ARBA00022801"/>
    </source>
</evidence>
<keyword evidence="3" id="KW-0812">Transmembrane</keyword>
<reference evidence="5 6" key="3">
    <citation type="journal article" name="Genome Announc.">
        <title>Improved Draft Genome Sequence of Clostridium pasteurianum Strain ATCC 6013 (DSM 525) Using a Hybrid Next-Generation Sequencing Approach.</title>
        <authorList>
            <person name="Pyne M.E."/>
            <person name="Utturkar S."/>
            <person name="Brown S.D."/>
            <person name="Moo-Young M."/>
            <person name="Chung D.A."/>
            <person name="Chou C.P."/>
        </authorList>
    </citation>
    <scope>NUCLEOTIDE SEQUENCE [LARGE SCALE GENOMIC DNA]</scope>
    <source>
        <strain evidence="5 6">ATCC 6013</strain>
    </source>
</reference>
<keyword evidence="3" id="KW-0472">Membrane</keyword>
<keyword evidence="3" id="KW-1133">Transmembrane helix</keyword>